<proteinExistence type="predicted"/>
<organism evidence="1 2">
    <name type="scientific">Mucilaginibacter galii</name>
    <dbReference type="NCBI Taxonomy" id="2005073"/>
    <lineage>
        <taxon>Bacteria</taxon>
        <taxon>Pseudomonadati</taxon>
        <taxon>Bacteroidota</taxon>
        <taxon>Sphingobacteriia</taxon>
        <taxon>Sphingobacteriales</taxon>
        <taxon>Sphingobacteriaceae</taxon>
        <taxon>Mucilaginibacter</taxon>
    </lineage>
</organism>
<evidence type="ECO:0000313" key="1">
    <source>
        <dbReference type="EMBL" id="GGI50454.1"/>
    </source>
</evidence>
<evidence type="ECO:0008006" key="3">
    <source>
        <dbReference type="Google" id="ProtNLM"/>
    </source>
</evidence>
<dbReference type="EMBL" id="BMDO01000003">
    <property type="protein sequence ID" value="GGI50454.1"/>
    <property type="molecule type" value="Genomic_DNA"/>
</dbReference>
<dbReference type="RefSeq" id="WP_188415616.1">
    <property type="nucleotide sequence ID" value="NZ_BMDO01000003.1"/>
</dbReference>
<dbReference type="Proteomes" id="UP000662074">
    <property type="component" value="Unassembled WGS sequence"/>
</dbReference>
<gene>
    <name evidence="1" type="ORF">GCM10011425_16660</name>
</gene>
<comment type="caution">
    <text evidence="1">The sequence shown here is derived from an EMBL/GenBank/DDBJ whole genome shotgun (WGS) entry which is preliminary data.</text>
</comment>
<reference evidence="1" key="1">
    <citation type="journal article" date="2014" name="Int. J. Syst. Evol. Microbiol.">
        <title>Complete genome sequence of Corynebacterium casei LMG S-19264T (=DSM 44701T), isolated from a smear-ripened cheese.</title>
        <authorList>
            <consortium name="US DOE Joint Genome Institute (JGI-PGF)"/>
            <person name="Walter F."/>
            <person name="Albersmeier A."/>
            <person name="Kalinowski J."/>
            <person name="Ruckert C."/>
        </authorList>
    </citation>
    <scope>NUCLEOTIDE SEQUENCE</scope>
    <source>
        <strain evidence="1">CCM 8711</strain>
    </source>
</reference>
<name>A0A917J878_9SPHI</name>
<protein>
    <recommendedName>
        <fullName evidence="3">TIR domain-containing protein</fullName>
    </recommendedName>
</protein>
<reference evidence="1" key="2">
    <citation type="submission" date="2020-09" db="EMBL/GenBank/DDBJ databases">
        <authorList>
            <person name="Sun Q."/>
            <person name="Sedlacek I."/>
        </authorList>
    </citation>
    <scope>NUCLEOTIDE SEQUENCE</scope>
    <source>
        <strain evidence="1">CCM 8711</strain>
    </source>
</reference>
<dbReference type="AlphaFoldDB" id="A0A917J878"/>
<accession>A0A917J878</accession>
<evidence type="ECO:0000313" key="2">
    <source>
        <dbReference type="Proteomes" id="UP000662074"/>
    </source>
</evidence>
<sequence>MQDIINVFISHPTPYNKQQTVFLSLIDAELRKHGLNPINLGKNNWNFRSPLKPIKEIMDTCAAAIVIGLERHHSYIGYEKEFSKKSKEITHKYSSSPWIQIEAGMAYQAGLPILILKEEKVFGEGILDPQISDSFVFSFEIKQMQKQIAPELSEMILSWVIHIKQKG</sequence>
<keyword evidence="2" id="KW-1185">Reference proteome</keyword>